<reference evidence="5 6" key="1">
    <citation type="journal article" date="2019" name="Extremophiles">
        <title>Biogeography of thermophiles and predominance of Thermus scotoductus in domestic water heaters.</title>
        <authorList>
            <person name="Wilpiszeski R.L."/>
            <person name="Zhang Z."/>
            <person name="House C.H."/>
        </authorList>
    </citation>
    <scope>NUCLEOTIDE SEQUENCE [LARGE SCALE GENOMIC DNA]</scope>
    <source>
        <strain evidence="4 6">17_S17</strain>
        <strain evidence="3 5">34_S34</strain>
    </source>
</reference>
<evidence type="ECO:0000313" key="3">
    <source>
        <dbReference type="EMBL" id="RTH03517.1"/>
    </source>
</evidence>
<dbReference type="Proteomes" id="UP000287173">
    <property type="component" value="Unassembled WGS sequence"/>
</dbReference>
<keyword evidence="2" id="KW-0812">Transmembrane</keyword>
<dbReference type="Proteomes" id="UP000286734">
    <property type="component" value="Unassembled WGS sequence"/>
</dbReference>
<evidence type="ECO:0000313" key="5">
    <source>
        <dbReference type="Proteomes" id="UP000286734"/>
    </source>
</evidence>
<dbReference type="AlphaFoldDB" id="A0A430UP78"/>
<organism evidence="4 6">
    <name type="scientific">Thermus scotoductus</name>
    <dbReference type="NCBI Taxonomy" id="37636"/>
    <lineage>
        <taxon>Bacteria</taxon>
        <taxon>Thermotogati</taxon>
        <taxon>Deinococcota</taxon>
        <taxon>Deinococci</taxon>
        <taxon>Thermales</taxon>
        <taxon>Thermaceae</taxon>
        <taxon>Thermus</taxon>
    </lineage>
</organism>
<evidence type="ECO:0000256" key="2">
    <source>
        <dbReference type="SAM" id="Phobius"/>
    </source>
</evidence>
<evidence type="ECO:0000313" key="6">
    <source>
        <dbReference type="Proteomes" id="UP000287173"/>
    </source>
</evidence>
<keyword evidence="2" id="KW-1133">Transmembrane helix</keyword>
<sequence>MRVVRWVFFGSGLTLAFLLNPATIGVLALAYGVGLLVIPEEREARNRRGEADDTTPCRLAPERSFADAWGPR</sequence>
<feature type="region of interest" description="Disordered" evidence="1">
    <location>
        <begin position="45"/>
        <end position="72"/>
    </location>
</feature>
<accession>A0A430UP78</accession>
<comment type="caution">
    <text evidence="4">The sequence shown here is derived from an EMBL/GenBank/DDBJ whole genome shotgun (WGS) entry which is preliminary data.</text>
</comment>
<gene>
    <name evidence="4" type="ORF">CSW30_07105</name>
    <name evidence="3" type="ORF">CSW47_08505</name>
</gene>
<feature type="transmembrane region" description="Helical" evidence="2">
    <location>
        <begin position="6"/>
        <end position="38"/>
    </location>
</feature>
<dbReference type="EMBL" id="PEMG01000198">
    <property type="protein sequence ID" value="RTI08399.1"/>
    <property type="molecule type" value="Genomic_DNA"/>
</dbReference>
<keyword evidence="2" id="KW-0472">Membrane</keyword>
<dbReference type="EMBL" id="PELP01000228">
    <property type="protein sequence ID" value="RTH03517.1"/>
    <property type="molecule type" value="Genomic_DNA"/>
</dbReference>
<evidence type="ECO:0000313" key="4">
    <source>
        <dbReference type="EMBL" id="RTI08399.1"/>
    </source>
</evidence>
<proteinExistence type="predicted"/>
<name>A0A430UP78_THESC</name>
<protein>
    <submittedName>
        <fullName evidence="4">Uncharacterized protein</fullName>
    </submittedName>
</protein>
<evidence type="ECO:0000256" key="1">
    <source>
        <dbReference type="SAM" id="MobiDB-lite"/>
    </source>
</evidence>